<sequence>MDLQLLLFPQASHVFLTINCIERPSGLDFYIKKDTFGLS</sequence>
<accession>A0A1D7QRP5</accession>
<evidence type="ECO:0000313" key="1">
    <source>
        <dbReference type="EMBL" id="AOM81670.1"/>
    </source>
</evidence>
<dbReference type="KEGG" id="bbev:BBEV_0276"/>
<dbReference type="EMBL" id="CP012502">
    <property type="protein sequence ID" value="AOM81670.1"/>
    <property type="molecule type" value="Genomic_DNA"/>
</dbReference>
<organism evidence="1 2">
    <name type="scientific">Salisediminibacterium beveridgei</name>
    <dbReference type="NCBI Taxonomy" id="632773"/>
    <lineage>
        <taxon>Bacteria</taxon>
        <taxon>Bacillati</taxon>
        <taxon>Bacillota</taxon>
        <taxon>Bacilli</taxon>
        <taxon>Bacillales</taxon>
        <taxon>Bacillaceae</taxon>
        <taxon>Salisediminibacterium</taxon>
    </lineage>
</organism>
<reference evidence="1 2" key="1">
    <citation type="submission" date="2015-08" db="EMBL/GenBank/DDBJ databases">
        <title>The complete genome sequence of Bacillus beveridgei MLTeJB.</title>
        <authorList>
            <person name="Hanson T.E."/>
            <person name="Mesa C."/>
            <person name="Basesman S.M."/>
            <person name="Oremland R.S."/>
        </authorList>
    </citation>
    <scope>NUCLEOTIDE SEQUENCE [LARGE SCALE GENOMIC DNA]</scope>
    <source>
        <strain evidence="1 2">MLTeJB</strain>
    </source>
</reference>
<gene>
    <name evidence="1" type="ORF">BBEV_0276</name>
</gene>
<protein>
    <submittedName>
        <fullName evidence="1">Mobile element protein</fullName>
    </submittedName>
</protein>
<proteinExistence type="predicted"/>
<evidence type="ECO:0000313" key="2">
    <source>
        <dbReference type="Proteomes" id="UP000094463"/>
    </source>
</evidence>
<keyword evidence="2" id="KW-1185">Reference proteome</keyword>
<dbReference type="Proteomes" id="UP000094463">
    <property type="component" value="Chromosome"/>
</dbReference>
<dbReference type="AlphaFoldDB" id="A0A1D7QRP5"/>
<name>A0A1D7QRP5_9BACI</name>